<keyword evidence="3" id="KW-1185">Reference proteome</keyword>
<dbReference type="InterPro" id="IPR000014">
    <property type="entry name" value="PAS"/>
</dbReference>
<dbReference type="AlphaFoldDB" id="A0A0G3EPQ1"/>
<dbReference type="KEGG" id="ptx:ABW99_06920"/>
<gene>
    <name evidence="2" type="ORF">ABW99_06920</name>
</gene>
<evidence type="ECO:0000259" key="1">
    <source>
        <dbReference type="SMART" id="SM00091"/>
    </source>
</evidence>
<dbReference type="PATRIC" id="fig|445709.3.peg.1481"/>
<name>A0A0G3EPQ1_9BURK</name>
<dbReference type="InterPro" id="IPR013767">
    <property type="entry name" value="PAS_fold"/>
</dbReference>
<organism evidence="2 3">
    <name type="scientific">Pandoraea thiooxydans</name>
    <dbReference type="NCBI Taxonomy" id="445709"/>
    <lineage>
        <taxon>Bacteria</taxon>
        <taxon>Pseudomonadati</taxon>
        <taxon>Pseudomonadota</taxon>
        <taxon>Betaproteobacteria</taxon>
        <taxon>Burkholderiales</taxon>
        <taxon>Burkholderiaceae</taxon>
        <taxon>Pandoraea</taxon>
    </lineage>
</organism>
<dbReference type="Gene3D" id="3.30.450.20">
    <property type="entry name" value="PAS domain"/>
    <property type="match status" value="1"/>
</dbReference>
<sequence length="196" mass="21145">MNTADLHNQLQLRSRAMAYLEDGTALPTNGGAVSAGTLALLHQLANDPAYAGDVLKILHELQVFQVELDIQHEQMEQDARELTLALNRYVELYAHAPVGYLILDSDYVILEANFMAGEILGVAHDALLGQRIDIFFAPGSRLPLLTLLSSLLADQEPGHFRKASRAVQSGTSILQAVASVAPQSGALLLTMTDSVT</sequence>
<protein>
    <recommendedName>
        <fullName evidence="1">PAS domain-containing protein</fullName>
    </recommendedName>
</protein>
<dbReference type="SUPFAM" id="SSF55785">
    <property type="entry name" value="PYP-like sensor domain (PAS domain)"/>
    <property type="match status" value="1"/>
</dbReference>
<evidence type="ECO:0000313" key="2">
    <source>
        <dbReference type="EMBL" id="AKJ67984.1"/>
    </source>
</evidence>
<dbReference type="InterPro" id="IPR035965">
    <property type="entry name" value="PAS-like_dom_sf"/>
</dbReference>
<dbReference type="RefSeq" id="WP_047213804.1">
    <property type="nucleotide sequence ID" value="NZ_CP011568.3"/>
</dbReference>
<proteinExistence type="predicted"/>
<dbReference type="Proteomes" id="UP000036700">
    <property type="component" value="Chromosome"/>
</dbReference>
<dbReference type="EMBL" id="CP011568">
    <property type="protein sequence ID" value="AKJ67984.1"/>
    <property type="molecule type" value="Genomic_DNA"/>
</dbReference>
<dbReference type="STRING" id="445709.ABW99_06920"/>
<dbReference type="NCBIfam" id="TIGR00229">
    <property type="entry name" value="sensory_box"/>
    <property type="match status" value="1"/>
</dbReference>
<dbReference type="SMART" id="SM00091">
    <property type="entry name" value="PAS"/>
    <property type="match status" value="1"/>
</dbReference>
<dbReference type="Pfam" id="PF00989">
    <property type="entry name" value="PAS"/>
    <property type="match status" value="1"/>
</dbReference>
<evidence type="ECO:0000313" key="3">
    <source>
        <dbReference type="Proteomes" id="UP000036700"/>
    </source>
</evidence>
<feature type="domain" description="PAS" evidence="1">
    <location>
        <begin position="87"/>
        <end position="153"/>
    </location>
</feature>
<reference evidence="3" key="1">
    <citation type="submission" date="2015-06" db="EMBL/GenBank/DDBJ databases">
        <authorList>
            <person name="Lim Y.L."/>
            <person name="Ee R."/>
            <person name="Yong D."/>
            <person name="How K.Y."/>
            <person name="Yin W.F."/>
            <person name="Chan K.G."/>
        </authorList>
    </citation>
    <scope>NUCLEOTIDE SEQUENCE [LARGE SCALE GENOMIC DNA]</scope>
    <source>
        <strain evidence="3">DSM 25325</strain>
    </source>
</reference>
<dbReference type="GO" id="GO:0006355">
    <property type="term" value="P:regulation of DNA-templated transcription"/>
    <property type="evidence" value="ECO:0007669"/>
    <property type="project" value="InterPro"/>
</dbReference>
<dbReference type="OrthoDB" id="9770795at2"/>
<accession>A0A0G3EPQ1</accession>